<keyword evidence="11" id="KW-1185">Reference proteome</keyword>
<keyword evidence="4 6" id="KW-0378">Hydrolase</keyword>
<feature type="signal peptide" evidence="9">
    <location>
        <begin position="1"/>
        <end position="19"/>
    </location>
</feature>
<feature type="active site" evidence="7">
    <location>
        <position position="97"/>
    </location>
</feature>
<dbReference type="PANTHER" id="PTHR11371">
    <property type="entry name" value="DEOXYRIBONUCLEASE"/>
    <property type="match status" value="1"/>
</dbReference>
<evidence type="ECO:0000256" key="4">
    <source>
        <dbReference type="ARBA" id="ARBA00022801"/>
    </source>
</evidence>
<dbReference type="InterPro" id="IPR018057">
    <property type="entry name" value="Deoxyribonuclease-1_AS"/>
</dbReference>
<dbReference type="Gene3D" id="3.60.10.10">
    <property type="entry name" value="Endonuclease/exonuclease/phosphatase"/>
    <property type="match status" value="1"/>
</dbReference>
<evidence type="ECO:0000313" key="13">
    <source>
        <dbReference type="RefSeq" id="XP_032823149.1"/>
    </source>
</evidence>
<dbReference type="RefSeq" id="XP_032823149.1">
    <property type="nucleotide sequence ID" value="XM_032967258.1"/>
</dbReference>
<dbReference type="GO" id="GO:0006308">
    <property type="term" value="P:DNA catabolic process"/>
    <property type="evidence" value="ECO:0007669"/>
    <property type="project" value="InterPro"/>
</dbReference>
<keyword evidence="5 8" id="KW-1015">Disulfide bond</keyword>
<evidence type="ECO:0000256" key="3">
    <source>
        <dbReference type="ARBA" id="ARBA00022759"/>
    </source>
</evidence>
<dbReference type="GO" id="GO:0005634">
    <property type="term" value="C:nucleus"/>
    <property type="evidence" value="ECO:0007669"/>
    <property type="project" value="TreeGrafter"/>
</dbReference>
<feature type="active site" evidence="7">
    <location>
        <position position="153"/>
    </location>
</feature>
<dbReference type="AlphaFoldDB" id="A0AAJ7X7Q7"/>
<dbReference type="Proteomes" id="UP001318040">
    <property type="component" value="Chromosome 37"/>
</dbReference>
<evidence type="ECO:0000256" key="1">
    <source>
        <dbReference type="ARBA" id="ARBA00007359"/>
    </source>
</evidence>
<dbReference type="RefSeq" id="XP_032823151.1">
    <property type="nucleotide sequence ID" value="XM_032967260.1"/>
</dbReference>
<dbReference type="SMART" id="SM00476">
    <property type="entry name" value="DNaseIc"/>
    <property type="match status" value="1"/>
</dbReference>
<evidence type="ECO:0000256" key="5">
    <source>
        <dbReference type="ARBA" id="ARBA00023157"/>
    </source>
</evidence>
<name>A0AAJ7X7Q7_PETMA</name>
<dbReference type="PRINTS" id="PR00130">
    <property type="entry name" value="DNASEI"/>
</dbReference>
<evidence type="ECO:0000313" key="15">
    <source>
        <dbReference type="RefSeq" id="XP_032823151.1"/>
    </source>
</evidence>
<organism evidence="11 12">
    <name type="scientific">Petromyzon marinus</name>
    <name type="common">Sea lamprey</name>
    <dbReference type="NCBI Taxonomy" id="7757"/>
    <lineage>
        <taxon>Eukaryota</taxon>
        <taxon>Metazoa</taxon>
        <taxon>Chordata</taxon>
        <taxon>Craniata</taxon>
        <taxon>Vertebrata</taxon>
        <taxon>Cyclostomata</taxon>
        <taxon>Hyperoartia</taxon>
        <taxon>Petromyzontiformes</taxon>
        <taxon>Petromyzontidae</taxon>
        <taxon>Petromyzon</taxon>
    </lineage>
</organism>
<dbReference type="InterPro" id="IPR036691">
    <property type="entry name" value="Endo/exonu/phosph_ase_sf"/>
</dbReference>
<evidence type="ECO:0000313" key="11">
    <source>
        <dbReference type="Proteomes" id="UP001318040"/>
    </source>
</evidence>
<dbReference type="Pfam" id="PF03372">
    <property type="entry name" value="Exo_endo_phos"/>
    <property type="match status" value="1"/>
</dbReference>
<keyword evidence="9" id="KW-0732">Signal</keyword>
<evidence type="ECO:0000313" key="12">
    <source>
        <dbReference type="RefSeq" id="XP_032823148.1"/>
    </source>
</evidence>
<keyword evidence="2 6" id="KW-0540">Nuclease</keyword>
<dbReference type="GeneID" id="116949680"/>
<evidence type="ECO:0000256" key="7">
    <source>
        <dbReference type="PIRSR" id="PIRSR000988-1"/>
    </source>
</evidence>
<feature type="chain" id="PRO_5044709689" description="Deoxyribonuclease" evidence="9">
    <location>
        <begin position="20"/>
        <end position="279"/>
    </location>
</feature>
<dbReference type="RefSeq" id="XP_032823150.1">
    <property type="nucleotide sequence ID" value="XM_032967259.1"/>
</dbReference>
<comment type="similarity">
    <text evidence="1 6">Belongs to the DNase I family.</text>
</comment>
<dbReference type="CDD" id="cd10282">
    <property type="entry name" value="DNase1"/>
    <property type="match status" value="1"/>
</dbReference>
<sequence length="279" mass="30681">MKLLLAATLLAVAMGMAESIRIAAFNIQTFGDAKMSKPDVAKVIVDVISLFDIVVVQEVRDSDLSAVKLLMSQLNSASAHHYEYLASDQLGSSTYTERYVYIYRDKVVSVSSSYHYDDGCESCGTDTFSREPFLVRFNIPSSAVPQLVLVPQHTSPDLAVREIDALFDVYADVRQRWGTDNVMLLGDLNADCSYVTASDWGRIRLRSDSRFSWLIGDEVDTTVGTTNCAYDRIVVAGSALQGAVASGSARILNFQSMYGLSLEKAKEVSDHFPVEVTIN</sequence>
<keyword evidence="3 6" id="KW-0255">Endonuclease</keyword>
<dbReference type="InterPro" id="IPR005135">
    <property type="entry name" value="Endo/exonuclease/phosphatase"/>
</dbReference>
<reference evidence="12 13" key="1">
    <citation type="submission" date="2025-04" db="UniProtKB">
        <authorList>
            <consortium name="RefSeq"/>
        </authorList>
    </citation>
    <scope>IDENTIFICATION</scope>
    <source>
        <tissue evidence="12 13">Sperm</tissue>
    </source>
</reference>
<dbReference type="RefSeq" id="XP_032823148.1">
    <property type="nucleotide sequence ID" value="XM_032967257.1"/>
</dbReference>
<protein>
    <recommendedName>
        <fullName evidence="6">Deoxyribonuclease</fullName>
    </recommendedName>
</protein>
<feature type="disulfide bond" evidence="8">
    <location>
        <begin position="120"/>
        <end position="123"/>
    </location>
</feature>
<evidence type="ECO:0000259" key="10">
    <source>
        <dbReference type="Pfam" id="PF03372"/>
    </source>
</evidence>
<dbReference type="GO" id="GO:0003677">
    <property type="term" value="F:DNA binding"/>
    <property type="evidence" value="ECO:0007669"/>
    <property type="project" value="TreeGrafter"/>
</dbReference>
<dbReference type="PIRSF" id="PIRSF000988">
    <property type="entry name" value="DNase_I_euk"/>
    <property type="match status" value="1"/>
</dbReference>
<evidence type="ECO:0000313" key="14">
    <source>
        <dbReference type="RefSeq" id="XP_032823150.1"/>
    </source>
</evidence>
<feature type="domain" description="Endonuclease/exonuclease/phosphatase" evidence="10">
    <location>
        <begin position="24"/>
        <end position="271"/>
    </location>
</feature>
<gene>
    <name evidence="12 13 14 15" type="primary">DNASE1</name>
</gene>
<proteinExistence type="inferred from homology"/>
<dbReference type="KEGG" id="pmrn:116949680"/>
<evidence type="ECO:0000256" key="6">
    <source>
        <dbReference type="PIRNR" id="PIRNR000988"/>
    </source>
</evidence>
<dbReference type="PANTHER" id="PTHR11371:SF29">
    <property type="entry name" value="DEOXYRIBONUCLEASE-1-LIKE 2"/>
    <property type="match status" value="1"/>
</dbReference>
<evidence type="ECO:0000256" key="9">
    <source>
        <dbReference type="SAM" id="SignalP"/>
    </source>
</evidence>
<dbReference type="GO" id="GO:0004530">
    <property type="term" value="F:deoxyribonuclease I activity"/>
    <property type="evidence" value="ECO:0007669"/>
    <property type="project" value="TreeGrafter"/>
</dbReference>
<feature type="disulfide bond" description="Essential for enzymatic activity" evidence="8">
    <location>
        <begin position="192"/>
        <end position="228"/>
    </location>
</feature>
<accession>A0AAJ7X7Q7</accession>
<dbReference type="SUPFAM" id="SSF56219">
    <property type="entry name" value="DNase I-like"/>
    <property type="match status" value="1"/>
</dbReference>
<dbReference type="InterPro" id="IPR016202">
    <property type="entry name" value="DNase_I"/>
</dbReference>
<evidence type="ECO:0000256" key="8">
    <source>
        <dbReference type="PIRSR" id="PIRSR000988-2"/>
    </source>
</evidence>
<evidence type="ECO:0000256" key="2">
    <source>
        <dbReference type="ARBA" id="ARBA00022722"/>
    </source>
</evidence>
<dbReference type="PROSITE" id="PS00919">
    <property type="entry name" value="DNASE_I_1"/>
    <property type="match status" value="1"/>
</dbReference>